<evidence type="ECO:0000256" key="1">
    <source>
        <dbReference type="ARBA" id="ARBA00022603"/>
    </source>
</evidence>
<dbReference type="OrthoDB" id="2410195at2759"/>
<comment type="caution">
    <text evidence="6">The sequence shown here is derived from an EMBL/GenBank/DDBJ whole genome shotgun (WGS) entry which is preliminary data.</text>
</comment>
<evidence type="ECO:0000313" key="7">
    <source>
        <dbReference type="Proteomes" id="UP000559027"/>
    </source>
</evidence>
<sequence>MTVSEIVSLQITLNQALDTLRAEILAQNFPEPSLNTSQPHPIDDITYLSSPVMFEARRAALACLGLLTALVQPPYDALATTTYSSHESACLRLAADLELATIIGDSEDGIGLTELATKTGIQELKLEQVLRCLITRGWFREPREGYFANNRLSNIIKKDQPGSHITVLNQVHSKSAAYFPDMINHPDPEYRKKTDPSHCSFQLAYKTELPFFGSVSWCSEWPEYATKFALAMGAIGPTTDPGVAADFPWSEICKGKDALIDVGGGQGTLCCSLAIKYTDIKQFIIQDLIDCREVAEANIQSKNLSDRISFEEQDFFTPQKRSGKYVFVLQRVLHDWNTEDGATILRQIGNVLNKDSNLLIIDALIQPAVVSSTGPSLKESLSKLAPDVYSTIPPPPFIPVNFGEASRSQNALNIGLAAICNASERTLPQLEEMVTKAGLKIKKVYATRGLASITEVELA</sequence>
<evidence type="ECO:0000256" key="3">
    <source>
        <dbReference type="ARBA" id="ARBA00022691"/>
    </source>
</evidence>
<evidence type="ECO:0000259" key="5">
    <source>
        <dbReference type="Pfam" id="PF08100"/>
    </source>
</evidence>
<dbReference type="AlphaFoldDB" id="A0A8H5FTJ5"/>
<dbReference type="PANTHER" id="PTHR43712">
    <property type="entry name" value="PUTATIVE (AFU_ORTHOLOGUE AFUA_4G14580)-RELATED"/>
    <property type="match status" value="1"/>
</dbReference>
<proteinExistence type="predicted"/>
<keyword evidence="2" id="KW-0808">Transferase</keyword>
<evidence type="ECO:0008006" key="8">
    <source>
        <dbReference type="Google" id="ProtNLM"/>
    </source>
</evidence>
<dbReference type="Pfam" id="PF08100">
    <property type="entry name" value="Dimerisation"/>
    <property type="match status" value="1"/>
</dbReference>
<dbReference type="Gene3D" id="1.10.10.10">
    <property type="entry name" value="Winged helix-like DNA-binding domain superfamily/Winged helix DNA-binding domain"/>
    <property type="match status" value="1"/>
</dbReference>
<evidence type="ECO:0000259" key="4">
    <source>
        <dbReference type="Pfam" id="PF00891"/>
    </source>
</evidence>
<reference evidence="6 7" key="1">
    <citation type="journal article" date="2020" name="ISME J.">
        <title>Uncovering the hidden diversity of litter-decomposition mechanisms in mushroom-forming fungi.</title>
        <authorList>
            <person name="Floudas D."/>
            <person name="Bentzer J."/>
            <person name="Ahren D."/>
            <person name="Johansson T."/>
            <person name="Persson P."/>
            <person name="Tunlid A."/>
        </authorList>
    </citation>
    <scope>NUCLEOTIDE SEQUENCE [LARGE SCALE GENOMIC DNA]</scope>
    <source>
        <strain evidence="6 7">CBS 146.42</strain>
    </source>
</reference>
<dbReference type="InterPro" id="IPR036390">
    <property type="entry name" value="WH_DNA-bd_sf"/>
</dbReference>
<dbReference type="InterPro" id="IPR012967">
    <property type="entry name" value="COMT_dimerisation"/>
</dbReference>
<dbReference type="InterPro" id="IPR001077">
    <property type="entry name" value="COMT_C"/>
</dbReference>
<dbReference type="EMBL" id="JAACJO010000019">
    <property type="protein sequence ID" value="KAF5348524.1"/>
    <property type="molecule type" value="Genomic_DNA"/>
</dbReference>
<evidence type="ECO:0000256" key="2">
    <source>
        <dbReference type="ARBA" id="ARBA00022679"/>
    </source>
</evidence>
<keyword evidence="1" id="KW-0489">Methyltransferase</keyword>
<dbReference type="GO" id="GO:0032259">
    <property type="term" value="P:methylation"/>
    <property type="evidence" value="ECO:0007669"/>
    <property type="project" value="UniProtKB-KW"/>
</dbReference>
<keyword evidence="7" id="KW-1185">Reference proteome</keyword>
<name>A0A8H5FTJ5_9AGAR</name>
<dbReference type="InterPro" id="IPR029063">
    <property type="entry name" value="SAM-dependent_MTases_sf"/>
</dbReference>
<evidence type="ECO:0000313" key="6">
    <source>
        <dbReference type="EMBL" id="KAF5348524.1"/>
    </source>
</evidence>
<dbReference type="GO" id="GO:0008171">
    <property type="term" value="F:O-methyltransferase activity"/>
    <property type="evidence" value="ECO:0007669"/>
    <property type="project" value="InterPro"/>
</dbReference>
<dbReference type="Gene3D" id="3.40.50.150">
    <property type="entry name" value="Vaccinia Virus protein VP39"/>
    <property type="match status" value="1"/>
</dbReference>
<dbReference type="SUPFAM" id="SSF46785">
    <property type="entry name" value="Winged helix' DNA-binding domain"/>
    <property type="match status" value="1"/>
</dbReference>
<keyword evidence="3" id="KW-0949">S-adenosyl-L-methionine</keyword>
<feature type="domain" description="O-methyltransferase C-terminal" evidence="4">
    <location>
        <begin position="257"/>
        <end position="367"/>
    </location>
</feature>
<dbReference type="PANTHER" id="PTHR43712:SF2">
    <property type="entry name" value="O-METHYLTRANSFERASE CICE"/>
    <property type="match status" value="1"/>
</dbReference>
<protein>
    <recommendedName>
        <fullName evidence="8">S-adenosyl-L-methionine-dependent methyltransferase</fullName>
    </recommendedName>
</protein>
<dbReference type="SUPFAM" id="SSF53335">
    <property type="entry name" value="S-adenosyl-L-methionine-dependent methyltransferases"/>
    <property type="match status" value="1"/>
</dbReference>
<gene>
    <name evidence="6" type="ORF">D9756_009686</name>
</gene>
<accession>A0A8H5FTJ5</accession>
<dbReference type="InterPro" id="IPR036388">
    <property type="entry name" value="WH-like_DNA-bd_sf"/>
</dbReference>
<dbReference type="InterPro" id="IPR016461">
    <property type="entry name" value="COMT-like"/>
</dbReference>
<dbReference type="PROSITE" id="PS51683">
    <property type="entry name" value="SAM_OMT_II"/>
    <property type="match status" value="1"/>
</dbReference>
<feature type="domain" description="O-methyltransferase dimerisation" evidence="5">
    <location>
        <begin position="85"/>
        <end position="155"/>
    </location>
</feature>
<dbReference type="Proteomes" id="UP000559027">
    <property type="component" value="Unassembled WGS sequence"/>
</dbReference>
<organism evidence="6 7">
    <name type="scientific">Leucocoprinus leucothites</name>
    <dbReference type="NCBI Taxonomy" id="201217"/>
    <lineage>
        <taxon>Eukaryota</taxon>
        <taxon>Fungi</taxon>
        <taxon>Dikarya</taxon>
        <taxon>Basidiomycota</taxon>
        <taxon>Agaricomycotina</taxon>
        <taxon>Agaricomycetes</taxon>
        <taxon>Agaricomycetidae</taxon>
        <taxon>Agaricales</taxon>
        <taxon>Agaricineae</taxon>
        <taxon>Agaricaceae</taxon>
        <taxon>Leucocoprinus</taxon>
    </lineage>
</organism>
<dbReference type="Pfam" id="PF00891">
    <property type="entry name" value="Methyltransf_2"/>
    <property type="match status" value="1"/>
</dbReference>